<keyword evidence="4 8" id="KW-0479">Metal-binding</keyword>
<dbReference type="InterPro" id="IPR001128">
    <property type="entry name" value="Cyt_P450"/>
</dbReference>
<evidence type="ECO:0000256" key="7">
    <source>
        <dbReference type="ARBA" id="ARBA00023033"/>
    </source>
</evidence>
<dbReference type="EMBL" id="JAJFAZ020000005">
    <property type="protein sequence ID" value="KAI5330207.1"/>
    <property type="molecule type" value="Genomic_DNA"/>
</dbReference>
<dbReference type="GO" id="GO:0020037">
    <property type="term" value="F:heme binding"/>
    <property type="evidence" value="ECO:0007669"/>
    <property type="project" value="InterPro"/>
</dbReference>
<gene>
    <name evidence="10" type="ORF">L3X38_029605</name>
</gene>
<keyword evidence="3 8" id="KW-0349">Heme</keyword>
<evidence type="ECO:0000256" key="5">
    <source>
        <dbReference type="ARBA" id="ARBA00023002"/>
    </source>
</evidence>
<dbReference type="GO" id="GO:0004497">
    <property type="term" value="F:monooxygenase activity"/>
    <property type="evidence" value="ECO:0007669"/>
    <property type="project" value="UniProtKB-KW"/>
</dbReference>
<evidence type="ECO:0000256" key="8">
    <source>
        <dbReference type="RuleBase" id="RU000461"/>
    </source>
</evidence>
<protein>
    <submittedName>
        <fullName evidence="10">Uncharacterized protein</fullName>
    </submittedName>
</protein>
<evidence type="ECO:0000256" key="1">
    <source>
        <dbReference type="ARBA" id="ARBA00001971"/>
    </source>
</evidence>
<keyword evidence="5 8" id="KW-0560">Oxidoreductase</keyword>
<dbReference type="SUPFAM" id="SSF48264">
    <property type="entry name" value="Cytochrome P450"/>
    <property type="match status" value="1"/>
</dbReference>
<accession>A0AAD4VTX7</accession>
<feature type="region of interest" description="Disordered" evidence="9">
    <location>
        <begin position="1"/>
        <end position="29"/>
    </location>
</feature>
<evidence type="ECO:0000256" key="9">
    <source>
        <dbReference type="SAM" id="MobiDB-lite"/>
    </source>
</evidence>
<dbReference type="PANTHER" id="PTHR47944">
    <property type="entry name" value="CYTOCHROME P450 98A9"/>
    <property type="match status" value="1"/>
</dbReference>
<evidence type="ECO:0000256" key="3">
    <source>
        <dbReference type="ARBA" id="ARBA00022617"/>
    </source>
</evidence>
<comment type="similarity">
    <text evidence="2 8">Belongs to the cytochrome P450 family.</text>
</comment>
<comment type="cofactor">
    <cofactor evidence="1">
        <name>heme</name>
        <dbReference type="ChEBI" id="CHEBI:30413"/>
    </cofactor>
</comment>
<evidence type="ECO:0000313" key="10">
    <source>
        <dbReference type="EMBL" id="KAI5330207.1"/>
    </source>
</evidence>
<dbReference type="Proteomes" id="UP001054821">
    <property type="component" value="Chromosome 5"/>
</dbReference>
<dbReference type="Gene3D" id="1.10.630.10">
    <property type="entry name" value="Cytochrome P450"/>
    <property type="match status" value="1"/>
</dbReference>
<dbReference type="InterPro" id="IPR036396">
    <property type="entry name" value="Cyt_P450_sf"/>
</dbReference>
<sequence>MYGPYRVTQSNGRSHLSFRPERFLPGGEKPHVDVRGNDFEVIPFGAGRRICAGMSLGLPPLIVHPRARLAPHAYKASSS</sequence>
<evidence type="ECO:0000256" key="4">
    <source>
        <dbReference type="ARBA" id="ARBA00022723"/>
    </source>
</evidence>
<name>A0AAD4VTX7_PRUDU</name>
<dbReference type="InterPro" id="IPR017972">
    <property type="entry name" value="Cyt_P450_CS"/>
</dbReference>
<reference evidence="10 11" key="1">
    <citation type="journal article" date="2022" name="G3 (Bethesda)">
        <title>Whole-genome sequence and methylome profiling of the almond [Prunus dulcis (Mill.) D.A. Webb] cultivar 'Nonpareil'.</title>
        <authorList>
            <person name="D'Amico-Willman K.M."/>
            <person name="Ouma W.Z."/>
            <person name="Meulia T."/>
            <person name="Sideli G.M."/>
            <person name="Gradziel T.M."/>
            <person name="Fresnedo-Ramirez J."/>
        </authorList>
    </citation>
    <scope>NUCLEOTIDE SEQUENCE [LARGE SCALE GENOMIC DNA]</scope>
    <source>
        <strain evidence="10">Clone GOH B32 T37-40</strain>
    </source>
</reference>
<dbReference type="GO" id="GO:0005506">
    <property type="term" value="F:iron ion binding"/>
    <property type="evidence" value="ECO:0007669"/>
    <property type="project" value="InterPro"/>
</dbReference>
<dbReference type="GO" id="GO:0016705">
    <property type="term" value="F:oxidoreductase activity, acting on paired donors, with incorporation or reduction of molecular oxygen"/>
    <property type="evidence" value="ECO:0007669"/>
    <property type="project" value="InterPro"/>
</dbReference>
<dbReference type="PROSITE" id="PS00086">
    <property type="entry name" value="CYTOCHROME_P450"/>
    <property type="match status" value="1"/>
</dbReference>
<keyword evidence="6 8" id="KW-0408">Iron</keyword>
<evidence type="ECO:0000256" key="6">
    <source>
        <dbReference type="ARBA" id="ARBA00023004"/>
    </source>
</evidence>
<evidence type="ECO:0000313" key="11">
    <source>
        <dbReference type="Proteomes" id="UP001054821"/>
    </source>
</evidence>
<comment type="caution">
    <text evidence="10">The sequence shown here is derived from an EMBL/GenBank/DDBJ whole genome shotgun (WGS) entry which is preliminary data.</text>
</comment>
<evidence type="ECO:0000256" key="2">
    <source>
        <dbReference type="ARBA" id="ARBA00010617"/>
    </source>
</evidence>
<keyword evidence="7 8" id="KW-0503">Monooxygenase</keyword>
<feature type="compositionally biased region" description="Basic and acidic residues" evidence="9">
    <location>
        <begin position="18"/>
        <end position="29"/>
    </location>
</feature>
<dbReference type="Pfam" id="PF00067">
    <property type="entry name" value="p450"/>
    <property type="match status" value="1"/>
</dbReference>
<dbReference type="PANTHER" id="PTHR47944:SF18">
    <property type="entry name" value="FLAVONOID 3'-MONOOXYGENASE"/>
    <property type="match status" value="1"/>
</dbReference>
<proteinExistence type="inferred from homology"/>
<dbReference type="AlphaFoldDB" id="A0AAD4VTX7"/>
<organism evidence="10 11">
    <name type="scientific">Prunus dulcis</name>
    <name type="common">Almond</name>
    <name type="synonym">Amygdalus dulcis</name>
    <dbReference type="NCBI Taxonomy" id="3755"/>
    <lineage>
        <taxon>Eukaryota</taxon>
        <taxon>Viridiplantae</taxon>
        <taxon>Streptophyta</taxon>
        <taxon>Embryophyta</taxon>
        <taxon>Tracheophyta</taxon>
        <taxon>Spermatophyta</taxon>
        <taxon>Magnoliopsida</taxon>
        <taxon>eudicotyledons</taxon>
        <taxon>Gunneridae</taxon>
        <taxon>Pentapetalae</taxon>
        <taxon>rosids</taxon>
        <taxon>fabids</taxon>
        <taxon>Rosales</taxon>
        <taxon>Rosaceae</taxon>
        <taxon>Amygdaloideae</taxon>
        <taxon>Amygdaleae</taxon>
        <taxon>Prunus</taxon>
    </lineage>
</organism>
<keyword evidence="11" id="KW-1185">Reference proteome</keyword>